<gene>
    <name evidence="2" type="ORF">EST35_0436</name>
</gene>
<accession>A0A4Y5JUM6</accession>
<evidence type="ECO:0000256" key="1">
    <source>
        <dbReference type="SAM" id="Phobius"/>
    </source>
</evidence>
<keyword evidence="3" id="KW-1185">Reference proteome</keyword>
<name>A0A4Y5JUM6_9CAUD</name>
<keyword evidence="1" id="KW-1133">Transmembrane helix</keyword>
<dbReference type="EMBL" id="MK797984">
    <property type="protein sequence ID" value="QCG76304.1"/>
    <property type="molecule type" value="Genomic_DNA"/>
</dbReference>
<reference evidence="3" key="1">
    <citation type="journal article" date="2020" name="bioRxiv">
        <title>Integrative omics analysis of Pseudomonas aeruginosa virus PA5oct highlights the molecular complexity of jumbo phages.</title>
        <authorList>
            <person name="Lood C."/>
            <person name="Danis-Wlodarczyk K."/>
            <person name="Blasdel B.G."/>
            <person name="Jang H.B."/>
            <person name="Vandenheuvel D."/>
            <person name="Briers Y."/>
            <person name="Noben J.-P."/>
            <person name="van Noort V."/>
            <person name="Drulis-Kawa Z."/>
            <person name="Lavigne R."/>
        </authorList>
    </citation>
    <scope>NUCLEOTIDE SEQUENCE [LARGE SCALE GENOMIC DNA]</scope>
</reference>
<protein>
    <submittedName>
        <fullName evidence="2">Uncharacterized protein</fullName>
    </submittedName>
</protein>
<keyword evidence="1" id="KW-0812">Transmembrane</keyword>
<feature type="transmembrane region" description="Helical" evidence="1">
    <location>
        <begin position="52"/>
        <end position="71"/>
    </location>
</feature>
<organism evidence="2 3">
    <name type="scientific">Pseudomonas phage vB_PaeM_PA5oct</name>
    <dbReference type="NCBI Taxonomy" id="2163605"/>
    <lineage>
        <taxon>Viruses</taxon>
        <taxon>Duplodnaviria</taxon>
        <taxon>Heunggongvirae</taxon>
        <taxon>Uroviricota</taxon>
        <taxon>Caudoviricetes</taxon>
        <taxon>Arenbergviridae</taxon>
        <taxon>Wroclawvirus</taxon>
        <taxon>Wroclawvirus PA5oct</taxon>
    </lineage>
</organism>
<dbReference type="Proteomes" id="UP000316733">
    <property type="component" value="Segment"/>
</dbReference>
<evidence type="ECO:0000313" key="3">
    <source>
        <dbReference type="Proteomes" id="UP000316733"/>
    </source>
</evidence>
<keyword evidence="1" id="KW-0472">Membrane</keyword>
<proteinExistence type="predicted"/>
<evidence type="ECO:0000313" key="2">
    <source>
        <dbReference type="EMBL" id="QCG76304.1"/>
    </source>
</evidence>
<sequence>MFIIKLQSNCDKIEIDNSKYNYGFFIVNSENMKVFHYSNKESSLYSMFAKNLHINVFLVSTLCCIICFDYPTLYLEMESNRAVALGINPCFLNIDIQGSRFHNWDPVCFV</sequence>